<accession>A0ABM9C364</accession>
<name>A0ABM9C364_9BACL</name>
<proteinExistence type="predicted"/>
<gene>
    <name evidence="1" type="ORF">PAECIP111893_01569</name>
</gene>
<sequence length="126" mass="14482">MKKVMIVMLLVIAAAGIVRYSDKQYDPGNYIISKDSDDGRHRILVVRNVLEEDVNDRIRSGIWRDSEADLMWYHVEDYKLYKELEVGEQVVVKGKNSLTNEEGDYGYVMLSSPPQMIAGEIIRLSK</sequence>
<reference evidence="1" key="1">
    <citation type="submission" date="2022-01" db="EMBL/GenBank/DDBJ databases">
        <authorList>
            <person name="Criscuolo A."/>
        </authorList>
    </citation>
    <scope>NUCLEOTIDE SEQUENCE</scope>
    <source>
        <strain evidence="1">CIP111893</strain>
    </source>
</reference>
<organism evidence="1 2">
    <name type="scientific">Paenibacillus plantiphilus</name>
    <dbReference type="NCBI Taxonomy" id="2905650"/>
    <lineage>
        <taxon>Bacteria</taxon>
        <taxon>Bacillati</taxon>
        <taxon>Bacillota</taxon>
        <taxon>Bacilli</taxon>
        <taxon>Bacillales</taxon>
        <taxon>Paenibacillaceae</taxon>
        <taxon>Paenibacillus</taxon>
    </lineage>
</organism>
<dbReference type="RefSeq" id="WP_236339914.1">
    <property type="nucleotide sequence ID" value="NZ_CAKMMF010000007.1"/>
</dbReference>
<protein>
    <recommendedName>
        <fullName evidence="3">DUF3221 domain-containing protein</fullName>
    </recommendedName>
</protein>
<dbReference type="Proteomes" id="UP000838686">
    <property type="component" value="Unassembled WGS sequence"/>
</dbReference>
<evidence type="ECO:0000313" key="2">
    <source>
        <dbReference type="Proteomes" id="UP000838686"/>
    </source>
</evidence>
<comment type="caution">
    <text evidence="1">The sequence shown here is derived from an EMBL/GenBank/DDBJ whole genome shotgun (WGS) entry which is preliminary data.</text>
</comment>
<evidence type="ECO:0008006" key="3">
    <source>
        <dbReference type="Google" id="ProtNLM"/>
    </source>
</evidence>
<keyword evidence="2" id="KW-1185">Reference proteome</keyword>
<evidence type="ECO:0000313" key="1">
    <source>
        <dbReference type="EMBL" id="CAH1201307.1"/>
    </source>
</evidence>
<dbReference type="EMBL" id="CAKMMF010000007">
    <property type="protein sequence ID" value="CAH1201307.1"/>
    <property type="molecule type" value="Genomic_DNA"/>
</dbReference>